<keyword evidence="1" id="KW-0812">Transmembrane</keyword>
<feature type="transmembrane region" description="Helical" evidence="1">
    <location>
        <begin position="558"/>
        <end position="577"/>
    </location>
</feature>
<feature type="transmembrane region" description="Helical" evidence="1">
    <location>
        <begin position="346"/>
        <end position="368"/>
    </location>
</feature>
<feature type="transmembrane region" description="Helical" evidence="1">
    <location>
        <begin position="452"/>
        <end position="472"/>
    </location>
</feature>
<keyword evidence="1" id="KW-0472">Membrane</keyword>
<dbReference type="Pfam" id="PF01757">
    <property type="entry name" value="Acyl_transf_3"/>
    <property type="match status" value="1"/>
</dbReference>
<dbReference type="Pfam" id="PF20146">
    <property type="entry name" value="NRF"/>
    <property type="match status" value="1"/>
</dbReference>
<reference evidence="3" key="1">
    <citation type="submission" date="2020-08" db="EMBL/GenBank/DDBJ databases">
        <title>Multicomponent nature underlies the extraordinary mechanical properties of spider dragline silk.</title>
        <authorList>
            <person name="Kono N."/>
            <person name="Nakamura H."/>
            <person name="Mori M."/>
            <person name="Yoshida Y."/>
            <person name="Ohtoshi R."/>
            <person name="Malay A.D."/>
            <person name="Moran D.A.P."/>
            <person name="Tomita M."/>
            <person name="Numata K."/>
            <person name="Arakawa K."/>
        </authorList>
    </citation>
    <scope>NUCLEOTIDE SEQUENCE</scope>
</reference>
<feature type="transmembrane region" description="Helical" evidence="1">
    <location>
        <begin position="623"/>
        <end position="646"/>
    </location>
</feature>
<evidence type="ECO:0000313" key="4">
    <source>
        <dbReference type="Proteomes" id="UP000887013"/>
    </source>
</evidence>
<dbReference type="PANTHER" id="PTHR11161:SF69">
    <property type="entry name" value="NOSE RESISTANT TO FLUOXETINE PROTEIN 6-LIKE PROTEIN"/>
    <property type="match status" value="1"/>
</dbReference>
<dbReference type="PANTHER" id="PTHR11161">
    <property type="entry name" value="O-ACYLTRANSFERASE"/>
    <property type="match status" value="1"/>
</dbReference>
<feature type="transmembrane region" description="Helical" evidence="1">
    <location>
        <begin position="479"/>
        <end position="505"/>
    </location>
</feature>
<feature type="transmembrane region" description="Helical" evidence="1">
    <location>
        <begin position="207"/>
        <end position="227"/>
    </location>
</feature>
<evidence type="ECO:0000313" key="3">
    <source>
        <dbReference type="EMBL" id="GFU45895.1"/>
    </source>
</evidence>
<gene>
    <name evidence="3" type="primary">nrf-6</name>
    <name evidence="3" type="ORF">NPIL_466741</name>
</gene>
<dbReference type="InterPro" id="IPR052728">
    <property type="entry name" value="O2_lipid_transport_reg"/>
</dbReference>
<protein>
    <submittedName>
        <fullName evidence="3">Nose resistant to fluoxetine protein 6</fullName>
    </submittedName>
</protein>
<organism evidence="3 4">
    <name type="scientific">Nephila pilipes</name>
    <name type="common">Giant wood spider</name>
    <name type="synonym">Nephila maculata</name>
    <dbReference type="NCBI Taxonomy" id="299642"/>
    <lineage>
        <taxon>Eukaryota</taxon>
        <taxon>Metazoa</taxon>
        <taxon>Ecdysozoa</taxon>
        <taxon>Arthropoda</taxon>
        <taxon>Chelicerata</taxon>
        <taxon>Arachnida</taxon>
        <taxon>Araneae</taxon>
        <taxon>Araneomorphae</taxon>
        <taxon>Entelegynae</taxon>
        <taxon>Araneoidea</taxon>
        <taxon>Nephilidae</taxon>
        <taxon>Nephila</taxon>
    </lineage>
</organism>
<accession>A0A8X6QVB3</accession>
<name>A0A8X6QVB3_NEPPI</name>
<keyword evidence="1" id="KW-1133">Transmembrane helix</keyword>
<evidence type="ECO:0000259" key="2">
    <source>
        <dbReference type="SMART" id="SM00703"/>
    </source>
</evidence>
<feature type="transmembrane region" description="Helical" evidence="1">
    <location>
        <begin position="666"/>
        <end position="687"/>
    </location>
</feature>
<feature type="domain" description="Nose resistant-to-fluoxetine protein N-terminal" evidence="2">
    <location>
        <begin position="63"/>
        <end position="195"/>
    </location>
</feature>
<feature type="transmembrane region" description="Helical" evidence="1">
    <location>
        <begin position="388"/>
        <end position="406"/>
    </location>
</feature>
<dbReference type="AlphaFoldDB" id="A0A8X6QVB3"/>
<dbReference type="SMART" id="SM00703">
    <property type="entry name" value="NRF"/>
    <property type="match status" value="1"/>
</dbReference>
<evidence type="ECO:0000256" key="1">
    <source>
        <dbReference type="SAM" id="Phobius"/>
    </source>
</evidence>
<feature type="transmembrane region" description="Helical" evidence="1">
    <location>
        <begin position="597"/>
        <end position="616"/>
    </location>
</feature>
<dbReference type="Proteomes" id="UP000887013">
    <property type="component" value="Unassembled WGS sequence"/>
</dbReference>
<dbReference type="InterPro" id="IPR006621">
    <property type="entry name" value="Nose-resist-to-fluoxetine_N"/>
</dbReference>
<comment type="caution">
    <text evidence="3">The sequence shown here is derived from an EMBL/GenBank/DDBJ whole genome shotgun (WGS) entry which is preliminary data.</text>
</comment>
<proteinExistence type="predicted"/>
<dbReference type="EMBL" id="BMAW01132877">
    <property type="protein sequence ID" value="GFU45895.1"/>
    <property type="molecule type" value="Genomic_DNA"/>
</dbReference>
<sequence>MGENQKAKTAIARFFVYNVFFLLITQANSIAAKSTLFGNLTAPYLTFLDDLFYNLERADEKISDSCKADTRKLINLAREDDINALKILDASGKASSGILEGAVYSIGYYSECINTFVQSEKRTLKSKYCLISFNASADSHQEEIPHASWQVLTQRSKPPTIGLCVPQSCTTEDIQHATTYSLHNNFDDIDGRVTICHGDHTGFRTDVGAIVTLCILMFFIVLGIIGTTRDFMLTYKKTREAAHTVSDHSAEPNKNVSTIELCQREESRDPSLVDCYFLAFSFRTNAKKLFTLPKGGNISSIDGLKFLSMALIILGHTFSFGTQNLYFSNQEAIQQAPKDFLSQILANGTLAVDTFFVISGLLVTYVTLKLLAKSKGKVNWIYFYIHRYLRLTPLMMFVVLFCAYLLPYVSSGPNWPNSIEMYDQWCRKNGWLNALYLHNFINTENMCLSHTWYLATDMQMYIIVPIILFPLYKYYKIGVIIMVMVLAATTLTTALITAINNYPAIPYISNIVPLNKMNEYYKNVYIKPYCRMGPYIVGIGIAYLLLHHKELDLKKRIVALLWCLSTAAGLTVIYLMWPANKGILPTAAEAAAYSALARTVWGLCIGWVIISCYYGYGGFINSILSWSVFAPLSRLTYCAYLIHPVVMNVYYGSTESAIVFSQSYMIYTFLGNLTITYAISIICSLLFESPIIGLEKIFYKKSS</sequence>
<dbReference type="InterPro" id="IPR002656">
    <property type="entry name" value="Acyl_transf_3_dom"/>
</dbReference>
<dbReference type="GO" id="GO:0016747">
    <property type="term" value="F:acyltransferase activity, transferring groups other than amino-acyl groups"/>
    <property type="evidence" value="ECO:0007669"/>
    <property type="project" value="InterPro"/>
</dbReference>
<dbReference type="OrthoDB" id="10006435at2759"/>
<feature type="transmembrane region" description="Helical" evidence="1">
    <location>
        <begin position="525"/>
        <end position="546"/>
    </location>
</feature>
<keyword evidence="4" id="KW-1185">Reference proteome</keyword>